<feature type="region of interest" description="Disordered" evidence="1">
    <location>
        <begin position="317"/>
        <end position="446"/>
    </location>
</feature>
<dbReference type="PANTHER" id="PTHR16207:SF10">
    <property type="entry name" value="PROTEIN TASOR 2"/>
    <property type="match status" value="1"/>
</dbReference>
<dbReference type="Proteomes" id="UP001142489">
    <property type="component" value="Unassembled WGS sequence"/>
</dbReference>
<feature type="compositionally biased region" description="Basic and acidic residues" evidence="1">
    <location>
        <begin position="1545"/>
        <end position="1567"/>
    </location>
</feature>
<feature type="compositionally biased region" description="Acidic residues" evidence="1">
    <location>
        <begin position="562"/>
        <end position="593"/>
    </location>
</feature>
<feature type="region of interest" description="Disordered" evidence="1">
    <location>
        <begin position="723"/>
        <end position="742"/>
    </location>
</feature>
<proteinExistence type="predicted"/>
<feature type="compositionally biased region" description="Basic and acidic residues" evidence="1">
    <location>
        <begin position="529"/>
        <end position="538"/>
    </location>
</feature>
<evidence type="ECO:0008006" key="6">
    <source>
        <dbReference type="Google" id="ProtNLM"/>
    </source>
</evidence>
<feature type="compositionally biased region" description="Polar residues" evidence="1">
    <location>
        <begin position="939"/>
        <end position="962"/>
    </location>
</feature>
<feature type="region of interest" description="Disordered" evidence="1">
    <location>
        <begin position="1544"/>
        <end position="1571"/>
    </location>
</feature>
<evidence type="ECO:0000259" key="2">
    <source>
        <dbReference type="Pfam" id="PF23314"/>
    </source>
</evidence>
<feature type="region of interest" description="Disordered" evidence="1">
    <location>
        <begin position="810"/>
        <end position="838"/>
    </location>
</feature>
<feature type="region of interest" description="Disordered" evidence="1">
    <location>
        <begin position="478"/>
        <end position="690"/>
    </location>
</feature>
<feature type="compositionally biased region" description="Basic and acidic residues" evidence="1">
    <location>
        <begin position="388"/>
        <end position="400"/>
    </location>
</feature>
<feature type="compositionally biased region" description="Low complexity" evidence="1">
    <location>
        <begin position="617"/>
        <end position="629"/>
    </location>
</feature>
<dbReference type="OrthoDB" id="5960959at2759"/>
<name>A0A9Q1B2D0_9SAUR</name>
<feature type="compositionally biased region" description="Polar residues" evidence="1">
    <location>
        <begin position="8"/>
        <end position="17"/>
    </location>
</feature>
<feature type="region of interest" description="Disordered" evidence="1">
    <location>
        <begin position="1010"/>
        <end position="1032"/>
    </location>
</feature>
<feature type="domain" description="TASOR alpha/beta" evidence="2">
    <location>
        <begin position="1601"/>
        <end position="1696"/>
    </location>
</feature>
<dbReference type="InterPro" id="IPR056243">
    <property type="entry name" value="TASOR_ab_dom"/>
</dbReference>
<dbReference type="EMBL" id="JAPFRF010000006">
    <property type="protein sequence ID" value="KAJ7329342.1"/>
    <property type="molecule type" value="Genomic_DNA"/>
</dbReference>
<protein>
    <recommendedName>
        <fullName evidence="6">Protein FAM208B</fullName>
    </recommendedName>
</protein>
<dbReference type="Pfam" id="PF24630">
    <property type="entry name" value="PIN_TASOR"/>
    <property type="match status" value="1"/>
</dbReference>
<dbReference type="GO" id="GO:0045814">
    <property type="term" value="P:negative regulation of gene expression, epigenetic"/>
    <property type="evidence" value="ECO:0007669"/>
    <property type="project" value="InterPro"/>
</dbReference>
<dbReference type="PANTHER" id="PTHR16207">
    <property type="entry name" value="SET DOMAIN-CONTAINING PROTEIN"/>
    <property type="match status" value="1"/>
</dbReference>
<comment type="caution">
    <text evidence="4">The sequence shown here is derived from an EMBL/GenBank/DDBJ whole genome shotgun (WGS) entry which is preliminary data.</text>
</comment>
<reference evidence="4" key="1">
    <citation type="journal article" date="2023" name="DNA Res.">
        <title>Chromosome-level genome assembly of Phrynocephalus forsythii using third-generation DNA sequencing and Hi-C analysis.</title>
        <authorList>
            <person name="Qi Y."/>
            <person name="Zhao W."/>
            <person name="Zhao Y."/>
            <person name="Niu C."/>
            <person name="Cao S."/>
            <person name="Zhang Y."/>
        </authorList>
    </citation>
    <scope>NUCLEOTIDE SEQUENCE</scope>
    <source>
        <tissue evidence="4">Muscle</tissue>
    </source>
</reference>
<evidence type="ECO:0000259" key="3">
    <source>
        <dbReference type="Pfam" id="PF24630"/>
    </source>
</evidence>
<dbReference type="InterPro" id="IPR056242">
    <property type="entry name" value="PIN_TASOR"/>
</dbReference>
<feature type="region of interest" description="Disordered" evidence="1">
    <location>
        <begin position="1"/>
        <end position="117"/>
    </location>
</feature>
<feature type="domain" description="TASOR PIN" evidence="3">
    <location>
        <begin position="1700"/>
        <end position="1839"/>
    </location>
</feature>
<gene>
    <name evidence="4" type="ORF">JRQ81_015516</name>
</gene>
<evidence type="ECO:0000313" key="4">
    <source>
        <dbReference type="EMBL" id="KAJ7329342.1"/>
    </source>
</evidence>
<feature type="compositionally biased region" description="Basic and acidic residues" evidence="1">
    <location>
        <begin position="371"/>
        <end position="380"/>
    </location>
</feature>
<accession>A0A9Q1B2D0</accession>
<feature type="compositionally biased region" description="Basic and acidic residues" evidence="1">
    <location>
        <begin position="879"/>
        <end position="891"/>
    </location>
</feature>
<sequence>MLADLALSCNSPLMTNGSQSPPVAASPSQEHGGMSQGKISGKPLDHEDHRGRQNWRGGSLTDSGGRASLSPPGPCAFGRARPSTSEERDPWRSRGTRNPRPASLKSPAVSPKETGKLADPSVHALISSEHSYASLASDPFKRGAASALDPRNGVEHAKAEPLLLPGKVLPFRHQQHLCPPHKLLKSYVPFPRSTVMAKRLKDDVSKFRQVTFCDRTVKVTFQWEAEYLFSLDSKYTSHPLEKTVVRAVHGPWDVGLPNSVEEMKLIIHMWVALFYSKPFKSPLARTVVEHSNPAKYVSLNSTLDSFEFVDDFEGPCGLEKGPPGSLSDTPRGSGEVTERAASPSEMPLSCDEPSSTNCIENEPTLAGSEEPSDRPWEKDQFTATACNSKDDSTSVGKEADQEPEGELLPSASAESPNRYPSLEQSDGHTRPRTPRADVEAEAEAEAKRVVNVAEAEASQSEAVPITAKLPVGEQLVAATEAAPLEMDQKRNSAPLPPDEENSNPSSAGAEALPISEVEWIEADAASQAEDMREPQDLPRDEEDTSEESTTWESIDLALSESNDTDVEPQDMDLGQGDEEPLEDTVTEEREEDTVSPNDGLLTSAASQPELPGTRKVSALPASTSTSLSPMALVEGSCLLPEDGGGGGGGGSPVGSVSQQADLTHHDKEAESADVEGTENSVSPNQTVVDEDFIISEEDAAASLMASTPKRPEGLHVQDDAELVKSQESSVSMRNQSHPSPMDLADLTHVAREEKDRHFPDSVKGPASPFGCKAVSDGTDLPENQGTFAEATERHVSPNRLDLIEDISQDGTEGAGVDTLQNREPCRVQSESTGNGEDVLVSSPTLALADFIPGPSVLQEKGEVPLADPVELPGTPAHQTSEKIKEPLRNQEESTMATEDAALPDQVDFDGEFCLPQEKEGSHLPEAAPLGVGDSLQMQHTTLVQEEQGSRPTELMNSSSDGEASQCLEKEGREFESGSENRRCVENENVGASFLEVVPGGKRDQVVRTEPEGAGSCDTVSGMNAESDGTWDKENSTVTWMSSVNLENITPPESDEDTPASSRLPHANTKWVVSEYLQQCHVVADHERAPSQARVASLSTLHKTAKYNQREIERKTLPESEATSTIMEVVPGSLHALWVDVGRSGRKHTVPSAKSCVPSEDTALDKSATSELCGVDMEQASHVASEKEERIREMSPQILSCLTTEGHREYSSEEVETLLPGDARETLGDPEDARSSSASMAVNWETGSSFVGNGHDVVGDAYPSKSGGFSCPPGEVDVTNRVCDLSLHKETSQSAVRGYPEEKERMLDAGTELTKHDDRPVTPSLDNRHHPGRFHDYINFSVTKKHKEKTRTFHSSMQHECCARAMGPVHSWNKAVGMGNDPTQNTLDTACLHFHCKVKQILKKSQCSTSTATFMKKFPRHVMTKPSSSRAVPGAPALSPPPRCHSPLLITVRNPGPRLTASPHYLRNSRHVDSFEPPPLPPLPPFVPTQEPFSKAARCANQGPGPITSFHLNKLTYSNKLKDFRGDISVIMDEFAELSRVITLDGRPRSPQGRDPRATSEEAVEERGPTLPQRTPAYEHLFAELCNTLHFRLKSVAQEACKKPYAFYLMETDNDPCFGRLKNLLKKGGHAEMEPLHFCNTSHVETDRMMVIIRNEDIFLHIHKIPCLLRLKHFPSVTFAGVDSPEDVVDCTYQELFHQGGFVVSDDHTLEAMSVGELKEMLKTLEKLQGHGQWRWLLHYKEVKQLREKARVDPAAHTKESLLKSCQGANLTEVLHYHQCDSRASPKSEHLSCVLNLQVQRISERFAVFLTDNPSSSQEALEGKGILVFDIPTFLEKAEDLASLCRSSCWRLHAASGAHCRAEVETVDESLGLARARNPRDPEEEE</sequence>
<dbReference type="GO" id="GO:0005654">
    <property type="term" value="C:nucleoplasm"/>
    <property type="evidence" value="ECO:0007669"/>
    <property type="project" value="TreeGrafter"/>
</dbReference>
<feature type="compositionally biased region" description="Basic and acidic residues" evidence="1">
    <location>
        <begin position="967"/>
        <end position="982"/>
    </location>
</feature>
<feature type="region of interest" description="Disordered" evidence="1">
    <location>
        <begin position="939"/>
        <end position="982"/>
    </location>
</feature>
<feature type="compositionally biased region" description="Polar residues" evidence="1">
    <location>
        <begin position="677"/>
        <end position="687"/>
    </location>
</feature>
<dbReference type="Pfam" id="PF23314">
    <property type="entry name" value="TASOR_alpha-beta"/>
    <property type="match status" value="1"/>
</dbReference>
<evidence type="ECO:0000313" key="5">
    <source>
        <dbReference type="Proteomes" id="UP001142489"/>
    </source>
</evidence>
<feature type="compositionally biased region" description="Polar residues" evidence="1">
    <location>
        <begin position="725"/>
        <end position="738"/>
    </location>
</feature>
<dbReference type="InterPro" id="IPR046432">
    <property type="entry name" value="TASOR"/>
</dbReference>
<feature type="region of interest" description="Disordered" evidence="1">
    <location>
        <begin position="752"/>
        <end position="798"/>
    </location>
</feature>
<feature type="compositionally biased region" description="Low complexity" evidence="1">
    <location>
        <begin position="18"/>
        <end position="29"/>
    </location>
</feature>
<feature type="compositionally biased region" description="Basic and acidic residues" evidence="1">
    <location>
        <begin position="425"/>
        <end position="446"/>
    </location>
</feature>
<feature type="region of interest" description="Disordered" evidence="1">
    <location>
        <begin position="866"/>
        <end position="903"/>
    </location>
</feature>
<evidence type="ECO:0000256" key="1">
    <source>
        <dbReference type="SAM" id="MobiDB-lite"/>
    </source>
</evidence>
<organism evidence="4 5">
    <name type="scientific">Phrynocephalus forsythii</name>
    <dbReference type="NCBI Taxonomy" id="171643"/>
    <lineage>
        <taxon>Eukaryota</taxon>
        <taxon>Metazoa</taxon>
        <taxon>Chordata</taxon>
        <taxon>Craniata</taxon>
        <taxon>Vertebrata</taxon>
        <taxon>Euteleostomi</taxon>
        <taxon>Lepidosauria</taxon>
        <taxon>Squamata</taxon>
        <taxon>Bifurcata</taxon>
        <taxon>Unidentata</taxon>
        <taxon>Episquamata</taxon>
        <taxon>Toxicofera</taxon>
        <taxon>Iguania</taxon>
        <taxon>Acrodonta</taxon>
        <taxon>Agamidae</taxon>
        <taxon>Agaminae</taxon>
        <taxon>Phrynocephalus</taxon>
    </lineage>
</organism>
<feature type="compositionally biased region" description="Gly residues" evidence="1">
    <location>
        <begin position="642"/>
        <end position="652"/>
    </location>
</feature>
<keyword evidence="5" id="KW-1185">Reference proteome</keyword>